<dbReference type="AlphaFoldDB" id="A0AAD3DBI7"/>
<evidence type="ECO:0000313" key="6">
    <source>
        <dbReference type="Proteomes" id="UP001054902"/>
    </source>
</evidence>
<accession>A0AAD3DBI7</accession>
<evidence type="ECO:0000259" key="4">
    <source>
        <dbReference type="Pfam" id="PF01207"/>
    </source>
</evidence>
<dbReference type="GO" id="GO:0017150">
    <property type="term" value="F:tRNA dihydrouridine synthase activity"/>
    <property type="evidence" value="ECO:0007669"/>
    <property type="project" value="TreeGrafter"/>
</dbReference>
<dbReference type="PANTHER" id="PTHR11082">
    <property type="entry name" value="TRNA-DIHYDROURIDINE SYNTHASE"/>
    <property type="match status" value="1"/>
</dbReference>
<comment type="caution">
    <text evidence="5">The sequence shown here is derived from an EMBL/GenBank/DDBJ whole genome shotgun (WGS) entry which is preliminary data.</text>
</comment>
<feature type="region of interest" description="Disordered" evidence="3">
    <location>
        <begin position="403"/>
        <end position="436"/>
    </location>
</feature>
<dbReference type="Proteomes" id="UP001054902">
    <property type="component" value="Unassembled WGS sequence"/>
</dbReference>
<evidence type="ECO:0000313" key="5">
    <source>
        <dbReference type="EMBL" id="GFH60952.1"/>
    </source>
</evidence>
<dbReference type="CDD" id="cd02801">
    <property type="entry name" value="DUS_like_FMN"/>
    <property type="match status" value="1"/>
</dbReference>
<keyword evidence="2" id="KW-0520">NAD</keyword>
<dbReference type="Pfam" id="PF01207">
    <property type="entry name" value="Dus"/>
    <property type="match status" value="1"/>
</dbReference>
<dbReference type="InterPro" id="IPR013785">
    <property type="entry name" value="Aldolase_TIM"/>
</dbReference>
<evidence type="ECO:0000256" key="3">
    <source>
        <dbReference type="SAM" id="MobiDB-lite"/>
    </source>
</evidence>
<dbReference type="SUPFAM" id="SSF51395">
    <property type="entry name" value="FMN-linked oxidoreductases"/>
    <property type="match status" value="1"/>
</dbReference>
<evidence type="ECO:0000256" key="2">
    <source>
        <dbReference type="ARBA" id="ARBA00023027"/>
    </source>
</evidence>
<name>A0AAD3DBI7_9STRA</name>
<organism evidence="5 6">
    <name type="scientific">Chaetoceros tenuissimus</name>
    <dbReference type="NCBI Taxonomy" id="426638"/>
    <lineage>
        <taxon>Eukaryota</taxon>
        <taxon>Sar</taxon>
        <taxon>Stramenopiles</taxon>
        <taxon>Ochrophyta</taxon>
        <taxon>Bacillariophyta</taxon>
        <taxon>Coscinodiscophyceae</taxon>
        <taxon>Chaetocerotophycidae</taxon>
        <taxon>Chaetocerotales</taxon>
        <taxon>Chaetocerotaceae</taxon>
        <taxon>Chaetoceros</taxon>
    </lineage>
</organism>
<reference evidence="5 6" key="1">
    <citation type="journal article" date="2021" name="Sci. Rep.">
        <title>The genome of the diatom Chaetoceros tenuissimus carries an ancient integrated fragment of an extant virus.</title>
        <authorList>
            <person name="Hongo Y."/>
            <person name="Kimura K."/>
            <person name="Takaki Y."/>
            <person name="Yoshida Y."/>
            <person name="Baba S."/>
            <person name="Kobayashi G."/>
            <person name="Nagasaki K."/>
            <person name="Hano T."/>
            <person name="Tomaru Y."/>
        </authorList>
    </citation>
    <scope>NUCLEOTIDE SEQUENCE [LARGE SCALE GENOMIC DNA]</scope>
    <source>
        <strain evidence="5 6">NIES-3715</strain>
    </source>
</reference>
<dbReference type="InterPro" id="IPR035587">
    <property type="entry name" value="DUS-like_FMN-bd"/>
</dbReference>
<evidence type="ECO:0000256" key="1">
    <source>
        <dbReference type="ARBA" id="ARBA00022857"/>
    </source>
</evidence>
<sequence length="436" mass="49530">MPLENNADTKIEEKNDASPRKVDRQWIKKLIQKHSTDPRLVPYYKELHEKYPILKDKALVVAPMVDQSDLPFRLICRNYGTNLCFTPMIHAKMFHQKESYRKKFWSYVNGTPPEDRPLIVQLCGSDTTNILYAIRYILKSKGGVDGFDLNCGCPQTIAKRGNYGAFLLEKDDGNLIVDLVEKLVREVGNEIPISVKVRILPSGLDDSLKLYKRIVDAGASMLTIHGRNRLQKGLNTGKADWEAIKKVVEQFGEKIPILANGGISNLDDVRECLEFTGVDGVMSSEGILEYPALFSETNTRAVEGKRTGPSRLQLTREYVDIAEKHPPENGGQGNGIRCIRTHCHKFLHEDLNGRVDIRKEIAVAQDHEKLRKCFQDIEELNKAEGHVAEDEVLAWYMRHRIPRRSSEEYSPPKKLQRANNNGDKKAQSISEDDHDS</sequence>
<protein>
    <recommendedName>
        <fullName evidence="4">DUS-like FMN-binding domain-containing protein</fullName>
    </recommendedName>
</protein>
<keyword evidence="6" id="KW-1185">Reference proteome</keyword>
<keyword evidence="1" id="KW-0521">NADP</keyword>
<dbReference type="EMBL" id="BLLK01000069">
    <property type="protein sequence ID" value="GFH60952.1"/>
    <property type="molecule type" value="Genomic_DNA"/>
</dbReference>
<dbReference type="PANTHER" id="PTHR11082:SF5">
    <property type="entry name" value="TRNA-DIHYDROURIDINE(16_17) SYNTHASE [NAD(P)(+)]-LIKE"/>
    <property type="match status" value="1"/>
</dbReference>
<gene>
    <name evidence="5" type="ORF">CTEN210_17428</name>
</gene>
<feature type="domain" description="DUS-like FMN-binding" evidence="4">
    <location>
        <begin position="61"/>
        <end position="371"/>
    </location>
</feature>
<proteinExistence type="predicted"/>
<dbReference type="Gene3D" id="3.20.20.70">
    <property type="entry name" value="Aldolase class I"/>
    <property type="match status" value="1"/>
</dbReference>